<dbReference type="InterPro" id="IPR011006">
    <property type="entry name" value="CheY-like_superfamily"/>
</dbReference>
<dbReference type="InterPro" id="IPR001789">
    <property type="entry name" value="Sig_transdc_resp-reg_receiver"/>
</dbReference>
<evidence type="ECO:0000259" key="11">
    <source>
        <dbReference type="PROSITE" id="PS50110"/>
    </source>
</evidence>
<dbReference type="Gene3D" id="3.30.450.20">
    <property type="entry name" value="PAS domain"/>
    <property type="match status" value="2"/>
</dbReference>
<dbReference type="InterPro" id="IPR005467">
    <property type="entry name" value="His_kinase_dom"/>
</dbReference>
<feature type="domain" description="Histidine kinase" evidence="10">
    <location>
        <begin position="286"/>
        <end position="499"/>
    </location>
</feature>
<dbReference type="GO" id="GO:0005524">
    <property type="term" value="F:ATP binding"/>
    <property type="evidence" value="ECO:0007669"/>
    <property type="project" value="UniProtKB-KW"/>
</dbReference>
<evidence type="ECO:0000313" key="12">
    <source>
        <dbReference type="EMBL" id="MCT8328176.1"/>
    </source>
</evidence>
<dbReference type="Pfam" id="PF12860">
    <property type="entry name" value="PAS_7"/>
    <property type="match status" value="1"/>
</dbReference>
<keyword evidence="6" id="KW-0418">Kinase</keyword>
<dbReference type="PROSITE" id="PS50110">
    <property type="entry name" value="RESPONSE_REGULATORY"/>
    <property type="match status" value="1"/>
</dbReference>
<evidence type="ECO:0000256" key="4">
    <source>
        <dbReference type="ARBA" id="ARBA00022679"/>
    </source>
</evidence>
<dbReference type="InterPro" id="IPR003661">
    <property type="entry name" value="HisK_dim/P_dom"/>
</dbReference>
<feature type="modified residue" description="4-aspartylphosphate" evidence="9">
    <location>
        <position position="568"/>
    </location>
</feature>
<dbReference type="SUPFAM" id="SSF47384">
    <property type="entry name" value="Homodimeric domain of signal transducing histidine kinase"/>
    <property type="match status" value="1"/>
</dbReference>
<dbReference type="Gene3D" id="3.30.565.10">
    <property type="entry name" value="Histidine kinase-like ATPase, C-terminal domain"/>
    <property type="match status" value="1"/>
</dbReference>
<feature type="domain" description="Response regulatory" evidence="11">
    <location>
        <begin position="519"/>
        <end position="635"/>
    </location>
</feature>
<evidence type="ECO:0000256" key="7">
    <source>
        <dbReference type="ARBA" id="ARBA00022840"/>
    </source>
</evidence>
<dbReference type="Gene3D" id="1.10.287.130">
    <property type="match status" value="1"/>
</dbReference>
<dbReference type="CDD" id="cd00082">
    <property type="entry name" value="HisKA"/>
    <property type="match status" value="1"/>
</dbReference>
<accession>A0ABT2NGY6</accession>
<dbReference type="SUPFAM" id="SSF55874">
    <property type="entry name" value="ATPase domain of HSP90 chaperone/DNA topoisomerase II/histidine kinase"/>
    <property type="match status" value="1"/>
</dbReference>
<dbReference type="Pfam" id="PF00072">
    <property type="entry name" value="Response_reg"/>
    <property type="match status" value="1"/>
</dbReference>
<evidence type="ECO:0000259" key="10">
    <source>
        <dbReference type="PROSITE" id="PS50109"/>
    </source>
</evidence>
<evidence type="ECO:0000256" key="6">
    <source>
        <dbReference type="ARBA" id="ARBA00022777"/>
    </source>
</evidence>
<name>A0ABT2NGY6_9RHOB</name>
<evidence type="ECO:0000256" key="2">
    <source>
        <dbReference type="ARBA" id="ARBA00012438"/>
    </source>
</evidence>
<dbReference type="SMART" id="SM00388">
    <property type="entry name" value="HisKA"/>
    <property type="match status" value="1"/>
</dbReference>
<dbReference type="InterPro" id="IPR003594">
    <property type="entry name" value="HATPase_dom"/>
</dbReference>
<evidence type="ECO:0000256" key="8">
    <source>
        <dbReference type="ARBA" id="ARBA00023012"/>
    </source>
</evidence>
<keyword evidence="4" id="KW-0808">Transferase</keyword>
<dbReference type="Pfam" id="PF02518">
    <property type="entry name" value="HATPase_c"/>
    <property type="match status" value="1"/>
</dbReference>
<dbReference type="SUPFAM" id="SSF55785">
    <property type="entry name" value="PYP-like sensor domain (PAS domain)"/>
    <property type="match status" value="1"/>
</dbReference>
<evidence type="ECO:0000256" key="9">
    <source>
        <dbReference type="PROSITE-ProRule" id="PRU00169"/>
    </source>
</evidence>
<evidence type="ECO:0000313" key="13">
    <source>
        <dbReference type="Proteomes" id="UP001205601"/>
    </source>
</evidence>
<dbReference type="EMBL" id="JAOCQF010000001">
    <property type="protein sequence ID" value="MCT8328176.1"/>
    <property type="molecule type" value="Genomic_DNA"/>
</dbReference>
<comment type="caution">
    <text evidence="12">The sequence shown here is derived from an EMBL/GenBank/DDBJ whole genome shotgun (WGS) entry which is preliminary data.</text>
</comment>
<sequence length="642" mass="68813">MAAGLEPSVPDGVGIGEDAEAQSADLLVEVIDALSVGLAIFDEDALLQRCNAGFRRMNPVLADLLEIGMGWDIILREWALRGGIPAPARDRLERAEARLADGEATVAPLEFGIGGSVFEIAMRATAAGGFVLVQNDITERRNLEQSEREADLLLRKVLEACPANIVMSRVGDGEVIYRTPAATELLGTAKRTHGIFASREERADFITALLPDGRVDNMTVTGLRADGTRFPCVISARLIDYRGEDVMVSTTVDISREIQLRRTLAEQREQIFQAEKMSALGELLAGVAHELNNPLSVVVGHALMLRDEDIDPETLRRVEKISDAAERCARIVKSFLAMARQQPARLVPVDLGETLEMAIEALRNGADGLQTAIDLDIADALPPVRGDAHQIAQVVINLVTNADQAIRDSGTGDRVRISVRLDDRQGMVEITVADNGPGIPDAIQGRIFDPLYTTKPVGSGTGIGLALCHRIVTAHSGQIRVLPDRGTGAVFVVRLPVTRGDVLPEGTGGLARAGGSRGRILVVDDEEDVVDLIREVLVRAGFDVDTAASAEAALAMVEEGDYALILTDLNMPGMGGRGLYERLLRERPALARRTGFVTGDTMSPQARGFLDGAGRPCLEKPIAPAELRKLAETMLGSRGAPG</sequence>
<dbReference type="InterPro" id="IPR035965">
    <property type="entry name" value="PAS-like_dom_sf"/>
</dbReference>
<dbReference type="InterPro" id="IPR036097">
    <property type="entry name" value="HisK_dim/P_sf"/>
</dbReference>
<dbReference type="PRINTS" id="PR00344">
    <property type="entry name" value="BCTRLSENSOR"/>
</dbReference>
<dbReference type="Pfam" id="PF00512">
    <property type="entry name" value="HisKA"/>
    <property type="match status" value="1"/>
</dbReference>
<dbReference type="Gene3D" id="3.40.50.2300">
    <property type="match status" value="1"/>
</dbReference>
<keyword evidence="8" id="KW-0902">Two-component regulatory system</keyword>
<evidence type="ECO:0000256" key="5">
    <source>
        <dbReference type="ARBA" id="ARBA00022741"/>
    </source>
</evidence>
<comment type="catalytic activity">
    <reaction evidence="1">
        <text>ATP + protein L-histidine = ADP + protein N-phospho-L-histidine.</text>
        <dbReference type="EC" id="2.7.13.3"/>
    </reaction>
</comment>
<dbReference type="Proteomes" id="UP001205601">
    <property type="component" value="Unassembled WGS sequence"/>
</dbReference>
<dbReference type="SUPFAM" id="SSF52172">
    <property type="entry name" value="CheY-like"/>
    <property type="match status" value="1"/>
</dbReference>
<dbReference type="SMART" id="SM00448">
    <property type="entry name" value="REC"/>
    <property type="match status" value="1"/>
</dbReference>
<dbReference type="RefSeq" id="WP_261493619.1">
    <property type="nucleotide sequence ID" value="NZ_JAOCQF010000001.1"/>
</dbReference>
<dbReference type="PROSITE" id="PS50109">
    <property type="entry name" value="HIS_KIN"/>
    <property type="match status" value="1"/>
</dbReference>
<evidence type="ECO:0000256" key="3">
    <source>
        <dbReference type="ARBA" id="ARBA00022553"/>
    </source>
</evidence>
<keyword evidence="7 12" id="KW-0067">ATP-binding</keyword>
<keyword evidence="5" id="KW-0547">Nucleotide-binding</keyword>
<dbReference type="PANTHER" id="PTHR43065">
    <property type="entry name" value="SENSOR HISTIDINE KINASE"/>
    <property type="match status" value="1"/>
</dbReference>
<keyword evidence="13" id="KW-1185">Reference proteome</keyword>
<protein>
    <recommendedName>
        <fullName evidence="2">histidine kinase</fullName>
        <ecNumber evidence="2">2.7.13.3</ecNumber>
    </recommendedName>
</protein>
<keyword evidence="3 9" id="KW-0597">Phosphoprotein</keyword>
<organism evidence="12 13">
    <name type="scientific">Albidovulum sediminis</name>
    <dbReference type="NCBI Taxonomy" id="3066345"/>
    <lineage>
        <taxon>Bacteria</taxon>
        <taxon>Pseudomonadati</taxon>
        <taxon>Pseudomonadota</taxon>
        <taxon>Alphaproteobacteria</taxon>
        <taxon>Rhodobacterales</taxon>
        <taxon>Paracoccaceae</taxon>
        <taxon>Albidovulum</taxon>
    </lineage>
</organism>
<reference evidence="13" key="1">
    <citation type="submission" date="2023-07" db="EMBL/GenBank/DDBJ databases">
        <title>Defluviimonas sediminis sp. nov., isolated from mangrove sediment.</title>
        <authorList>
            <person name="Liu L."/>
            <person name="Li J."/>
            <person name="Huang Y."/>
            <person name="Pan J."/>
            <person name="Li M."/>
        </authorList>
    </citation>
    <scope>NUCLEOTIDE SEQUENCE [LARGE SCALE GENOMIC DNA]</scope>
    <source>
        <strain evidence="13">FT324</strain>
    </source>
</reference>
<evidence type="ECO:0000256" key="1">
    <source>
        <dbReference type="ARBA" id="ARBA00000085"/>
    </source>
</evidence>
<dbReference type="InterPro" id="IPR004358">
    <property type="entry name" value="Sig_transdc_His_kin-like_C"/>
</dbReference>
<dbReference type="InterPro" id="IPR036890">
    <property type="entry name" value="HATPase_C_sf"/>
</dbReference>
<dbReference type="PANTHER" id="PTHR43065:SF10">
    <property type="entry name" value="PEROXIDE STRESS-ACTIVATED HISTIDINE KINASE MAK3"/>
    <property type="match status" value="1"/>
</dbReference>
<gene>
    <name evidence="12" type="ORF">N5I32_01460</name>
</gene>
<dbReference type="EC" id="2.7.13.3" evidence="2"/>
<dbReference type="SMART" id="SM00387">
    <property type="entry name" value="HATPase_c"/>
    <property type="match status" value="1"/>
</dbReference>
<proteinExistence type="predicted"/>